<reference evidence="2" key="2">
    <citation type="submission" date="2025-08" db="UniProtKB">
        <authorList>
            <consortium name="RefSeq"/>
        </authorList>
    </citation>
    <scope>IDENTIFICATION</scope>
    <source>
        <tissue evidence="2">Leaf</tissue>
    </source>
</reference>
<dbReference type="Proteomes" id="UP000694864">
    <property type="component" value="Chromosome 10"/>
</dbReference>
<protein>
    <submittedName>
        <fullName evidence="2">Uncharacterized protein LOC104719764 isoform X1</fullName>
    </submittedName>
</protein>
<dbReference type="RefSeq" id="XP_010436035.1">
    <property type="nucleotide sequence ID" value="XM_010437733.2"/>
</dbReference>
<proteinExistence type="predicted"/>
<dbReference type="GeneID" id="104719764"/>
<accession>A0ABM0U5A7</accession>
<sequence length="106" mass="12468">MKLEEIESAEALTKMKPRMSLFLLSFVDRQVDRVELSSLHLGVYSEKTIFIFTFSHLECLTRCIQSSFVYILCRSALKHLKDDRVKKFNYCLPCELIFFTTSMEMP</sequence>
<gene>
    <name evidence="2" type="primary">LOC104719764</name>
</gene>
<evidence type="ECO:0000313" key="2">
    <source>
        <dbReference type="RefSeq" id="XP_010436035.1"/>
    </source>
</evidence>
<name>A0ABM0U5A7_CAMSA</name>
<reference evidence="1" key="1">
    <citation type="journal article" date="2014" name="Nat. Commun.">
        <title>The emerging biofuel crop Camelina sativa retains a highly undifferentiated hexaploid genome structure.</title>
        <authorList>
            <person name="Kagale S."/>
            <person name="Koh C."/>
            <person name="Nixon J."/>
            <person name="Bollina V."/>
            <person name="Clarke W.E."/>
            <person name="Tuteja R."/>
            <person name="Spillane C."/>
            <person name="Robinson S.J."/>
            <person name="Links M.G."/>
            <person name="Clarke C."/>
            <person name="Higgins E.E."/>
            <person name="Huebert T."/>
            <person name="Sharpe A.G."/>
            <person name="Parkin I.A."/>
        </authorList>
    </citation>
    <scope>NUCLEOTIDE SEQUENCE [LARGE SCALE GENOMIC DNA]</scope>
    <source>
        <strain evidence="1">cv. DH55</strain>
    </source>
</reference>
<keyword evidence="1" id="KW-1185">Reference proteome</keyword>
<organism evidence="1 2">
    <name type="scientific">Camelina sativa</name>
    <name type="common">False flax</name>
    <name type="synonym">Myagrum sativum</name>
    <dbReference type="NCBI Taxonomy" id="90675"/>
    <lineage>
        <taxon>Eukaryota</taxon>
        <taxon>Viridiplantae</taxon>
        <taxon>Streptophyta</taxon>
        <taxon>Embryophyta</taxon>
        <taxon>Tracheophyta</taxon>
        <taxon>Spermatophyta</taxon>
        <taxon>Magnoliopsida</taxon>
        <taxon>eudicotyledons</taxon>
        <taxon>Gunneridae</taxon>
        <taxon>Pentapetalae</taxon>
        <taxon>rosids</taxon>
        <taxon>malvids</taxon>
        <taxon>Brassicales</taxon>
        <taxon>Brassicaceae</taxon>
        <taxon>Camelineae</taxon>
        <taxon>Camelina</taxon>
    </lineage>
</organism>
<evidence type="ECO:0000313" key="1">
    <source>
        <dbReference type="Proteomes" id="UP000694864"/>
    </source>
</evidence>